<organism evidence="5 6">
    <name type="scientific">Mollisia scopiformis</name>
    <name type="common">Conifer needle endophyte fungus</name>
    <name type="synonym">Phialocephala scopiformis</name>
    <dbReference type="NCBI Taxonomy" id="149040"/>
    <lineage>
        <taxon>Eukaryota</taxon>
        <taxon>Fungi</taxon>
        <taxon>Dikarya</taxon>
        <taxon>Ascomycota</taxon>
        <taxon>Pezizomycotina</taxon>
        <taxon>Leotiomycetes</taxon>
        <taxon>Helotiales</taxon>
        <taxon>Mollisiaceae</taxon>
        <taxon>Mollisia</taxon>
    </lineage>
</organism>
<reference evidence="5 6" key="1">
    <citation type="submission" date="2015-10" db="EMBL/GenBank/DDBJ databases">
        <title>Full genome of DAOMC 229536 Phialocephala scopiformis, a fungal endophyte of spruce producing the potent anti-insectan compound rugulosin.</title>
        <authorList>
            <consortium name="DOE Joint Genome Institute"/>
            <person name="Walker A.K."/>
            <person name="Frasz S.L."/>
            <person name="Seifert K.A."/>
            <person name="Miller J.D."/>
            <person name="Mondo S.J."/>
            <person name="Labutti K."/>
            <person name="Lipzen A."/>
            <person name="Dockter R."/>
            <person name="Kennedy M."/>
            <person name="Grigoriev I.V."/>
            <person name="Spatafora J.W."/>
        </authorList>
    </citation>
    <scope>NUCLEOTIDE SEQUENCE [LARGE SCALE GENOMIC DNA]</scope>
    <source>
        <strain evidence="5 6">CBS 120377</strain>
    </source>
</reference>
<dbReference type="OrthoDB" id="3636394at2759"/>
<evidence type="ECO:0000313" key="6">
    <source>
        <dbReference type="Proteomes" id="UP000070700"/>
    </source>
</evidence>
<keyword evidence="6" id="KW-1185">Reference proteome</keyword>
<dbReference type="InParanoid" id="A0A194XBM4"/>
<evidence type="ECO:0000256" key="2">
    <source>
        <dbReference type="ARBA" id="ARBA00023136"/>
    </source>
</evidence>
<gene>
    <name evidence="5" type="ORF">LY89DRAFT_718826</name>
</gene>
<keyword evidence="3" id="KW-0576">Peroxisome</keyword>
<dbReference type="PANTHER" id="PTHR12652">
    <property type="entry name" value="PEROXISOMAL BIOGENESIS FACTOR 11"/>
    <property type="match status" value="1"/>
</dbReference>
<dbReference type="Pfam" id="PF05648">
    <property type="entry name" value="PEX11"/>
    <property type="match status" value="1"/>
</dbReference>
<sequence>MAPTLLTKTTRFINDSGPSPPLPLQLPLLPSPLSLPLSSRATNPLPSLPPAGLEKTLRFLQALAQIIASYTLSPSSAKPWQTAWRQLALGRRYLRIVKFVDAFQLSLAVFESGNGNDNGKRGFVVLRTTLEAGKWSCLGMFLGLESLTILDTMGVYRTAWAAPLFVEAMKFWFYSISLSIVLSLVELWGLYSSPTSSMIALVPEGKEKIDRVKEKEMEKREWKQKRGKIVKNIVTDSCDLVIPGSVTGWLLVSSRNVGFCSVVSTVLAGRDVWARIQG</sequence>
<evidence type="ECO:0000313" key="5">
    <source>
        <dbReference type="EMBL" id="KUJ17167.1"/>
    </source>
</evidence>
<dbReference type="KEGG" id="psco:LY89DRAFT_718826"/>
<dbReference type="EMBL" id="KQ947415">
    <property type="protein sequence ID" value="KUJ17167.1"/>
    <property type="molecule type" value="Genomic_DNA"/>
</dbReference>
<dbReference type="RefSeq" id="XP_018071522.1">
    <property type="nucleotide sequence ID" value="XM_018218449.1"/>
</dbReference>
<dbReference type="Proteomes" id="UP000070700">
    <property type="component" value="Unassembled WGS sequence"/>
</dbReference>
<dbReference type="InterPro" id="IPR008733">
    <property type="entry name" value="PEX11"/>
</dbReference>
<keyword evidence="2" id="KW-0472">Membrane</keyword>
<protein>
    <recommendedName>
        <fullName evidence="7">Peroxisomal biogenesis factor 11</fullName>
    </recommendedName>
</protein>
<evidence type="ECO:0000256" key="4">
    <source>
        <dbReference type="ARBA" id="ARBA00046271"/>
    </source>
</evidence>
<dbReference type="PANTHER" id="PTHR12652:SF23">
    <property type="entry name" value="MICROBODY (PEROXISOME) PROLIFERATION PROTEIN PEROXIN 11B (EUROFUNG)"/>
    <property type="match status" value="1"/>
</dbReference>
<dbReference type="GeneID" id="28828175"/>
<evidence type="ECO:0000256" key="1">
    <source>
        <dbReference type="ARBA" id="ARBA00022593"/>
    </source>
</evidence>
<dbReference type="AlphaFoldDB" id="A0A194XBM4"/>
<proteinExistence type="predicted"/>
<comment type="subcellular location">
    <subcellularLocation>
        <location evidence="4">Peroxisome membrane</location>
    </subcellularLocation>
</comment>
<evidence type="ECO:0000256" key="3">
    <source>
        <dbReference type="ARBA" id="ARBA00023140"/>
    </source>
</evidence>
<evidence type="ECO:0008006" key="7">
    <source>
        <dbReference type="Google" id="ProtNLM"/>
    </source>
</evidence>
<dbReference type="GO" id="GO:0005778">
    <property type="term" value="C:peroxisomal membrane"/>
    <property type="evidence" value="ECO:0007669"/>
    <property type="project" value="UniProtKB-SubCell"/>
</dbReference>
<dbReference type="GO" id="GO:0016559">
    <property type="term" value="P:peroxisome fission"/>
    <property type="evidence" value="ECO:0007669"/>
    <property type="project" value="InterPro"/>
</dbReference>
<accession>A0A194XBM4</accession>
<keyword evidence="1" id="KW-0962">Peroxisome biogenesis</keyword>
<name>A0A194XBM4_MOLSC</name>